<dbReference type="Gene3D" id="1.10.1220.10">
    <property type="entry name" value="Met repressor-like"/>
    <property type="match status" value="1"/>
</dbReference>
<dbReference type="NCBIfam" id="TIGR02384">
    <property type="entry name" value="RelB_DinJ"/>
    <property type="match status" value="1"/>
</dbReference>
<reference evidence="1 2" key="1">
    <citation type="submission" date="2019-08" db="EMBL/GenBank/DDBJ databases">
        <title>In-depth cultivation of the pig gut microbiome towards novel bacterial diversity and tailored functional studies.</title>
        <authorList>
            <person name="Wylensek D."/>
            <person name="Hitch T.C.A."/>
            <person name="Clavel T."/>
        </authorList>
    </citation>
    <scope>NUCLEOTIDE SEQUENCE [LARGE SCALE GENOMIC DNA]</scope>
    <source>
        <strain evidence="1 2">WCA-693-APC-5D-A</strain>
    </source>
</reference>
<dbReference type="AlphaFoldDB" id="A0A6I2UDN1"/>
<dbReference type="Proteomes" id="UP000433181">
    <property type="component" value="Unassembled WGS sequence"/>
</dbReference>
<evidence type="ECO:0000313" key="1">
    <source>
        <dbReference type="EMBL" id="MSU09668.1"/>
    </source>
</evidence>
<dbReference type="Pfam" id="PF04221">
    <property type="entry name" value="RelB"/>
    <property type="match status" value="1"/>
</dbReference>
<sequence length="77" mass="8321">MEKTATLNLHVNQEIKCKADAVLSELGLSMTSAKNIYLKQIALHRAIPFDLALPKAPSSINADIMSAQGLQSSIEKV</sequence>
<keyword evidence="2" id="KW-1185">Reference proteome</keyword>
<comment type="caution">
    <text evidence="1">The sequence shown here is derived from an EMBL/GenBank/DDBJ whole genome shotgun (WGS) entry which is preliminary data.</text>
</comment>
<dbReference type="InterPro" id="IPR007337">
    <property type="entry name" value="RelB/DinJ"/>
</dbReference>
<gene>
    <name evidence="1" type="ORF">FYJ84_11830</name>
</gene>
<dbReference type="InterPro" id="IPR013321">
    <property type="entry name" value="Arc_rbn_hlx_hlx"/>
</dbReference>
<dbReference type="RefSeq" id="WP_154407834.1">
    <property type="nucleotide sequence ID" value="NZ_VUNR01000029.1"/>
</dbReference>
<organism evidence="1 2">
    <name type="scientific">Anaerovibrio slackiae</name>
    <dbReference type="NCBI Taxonomy" id="2652309"/>
    <lineage>
        <taxon>Bacteria</taxon>
        <taxon>Bacillati</taxon>
        <taxon>Bacillota</taxon>
        <taxon>Negativicutes</taxon>
        <taxon>Selenomonadales</taxon>
        <taxon>Selenomonadaceae</taxon>
        <taxon>Anaerovibrio</taxon>
    </lineage>
</organism>
<proteinExistence type="predicted"/>
<dbReference type="GeneID" id="96779618"/>
<dbReference type="GO" id="GO:0006355">
    <property type="term" value="P:regulation of DNA-templated transcription"/>
    <property type="evidence" value="ECO:0007669"/>
    <property type="project" value="InterPro"/>
</dbReference>
<accession>A0A6I2UDN1</accession>
<protein>
    <submittedName>
        <fullName evidence="1">Type II toxin-antitoxin system RelB/DinJ family antitoxin</fullName>
    </submittedName>
</protein>
<evidence type="ECO:0000313" key="2">
    <source>
        <dbReference type="Proteomes" id="UP000433181"/>
    </source>
</evidence>
<name>A0A6I2UDN1_9FIRM</name>
<dbReference type="EMBL" id="VUNR01000029">
    <property type="protein sequence ID" value="MSU09668.1"/>
    <property type="molecule type" value="Genomic_DNA"/>
</dbReference>